<reference evidence="2" key="1">
    <citation type="submission" date="2020-09" db="EMBL/GenBank/DDBJ databases">
        <title>Genome-Enabled Discovery of Anthraquinone Biosynthesis in Senna tora.</title>
        <authorList>
            <person name="Kang S.-H."/>
            <person name="Pandey R.P."/>
            <person name="Lee C.-M."/>
            <person name="Sim J.-S."/>
            <person name="Jeong J.-T."/>
            <person name="Choi B.-S."/>
            <person name="Jung M."/>
            <person name="Ginzburg D."/>
            <person name="Zhao K."/>
            <person name="Won S.Y."/>
            <person name="Oh T.-J."/>
            <person name="Yu Y."/>
            <person name="Kim N.-H."/>
            <person name="Lee O.R."/>
            <person name="Lee T.-H."/>
            <person name="Bashyal P."/>
            <person name="Kim T.-S."/>
            <person name="Lee W.-H."/>
            <person name="Kawkins C."/>
            <person name="Kim C.-K."/>
            <person name="Kim J.S."/>
            <person name="Ahn B.O."/>
            <person name="Rhee S.Y."/>
            <person name="Sohng J.K."/>
        </authorList>
    </citation>
    <scope>NUCLEOTIDE SEQUENCE</scope>
    <source>
        <tissue evidence="2">Leaf</tissue>
    </source>
</reference>
<keyword evidence="3" id="KW-1185">Reference proteome</keyword>
<proteinExistence type="predicted"/>
<organism evidence="2 3">
    <name type="scientific">Senna tora</name>
    <dbReference type="NCBI Taxonomy" id="362788"/>
    <lineage>
        <taxon>Eukaryota</taxon>
        <taxon>Viridiplantae</taxon>
        <taxon>Streptophyta</taxon>
        <taxon>Embryophyta</taxon>
        <taxon>Tracheophyta</taxon>
        <taxon>Spermatophyta</taxon>
        <taxon>Magnoliopsida</taxon>
        <taxon>eudicotyledons</taxon>
        <taxon>Gunneridae</taxon>
        <taxon>Pentapetalae</taxon>
        <taxon>rosids</taxon>
        <taxon>fabids</taxon>
        <taxon>Fabales</taxon>
        <taxon>Fabaceae</taxon>
        <taxon>Caesalpinioideae</taxon>
        <taxon>Cassia clade</taxon>
        <taxon>Senna</taxon>
    </lineage>
</organism>
<evidence type="ECO:0000256" key="1">
    <source>
        <dbReference type="SAM" id="MobiDB-lite"/>
    </source>
</evidence>
<accession>A0A834W5Q8</accession>
<gene>
    <name evidence="2" type="ORF">G2W53_044270</name>
</gene>
<protein>
    <submittedName>
        <fullName evidence="2">Uncharacterized protein</fullName>
    </submittedName>
</protein>
<sequence length="28" mass="3323">MDKTTGKQRTSMKELQQKENNLKNETLK</sequence>
<dbReference type="EMBL" id="JAAIUW010000013">
    <property type="protein sequence ID" value="KAF7805159.1"/>
    <property type="molecule type" value="Genomic_DNA"/>
</dbReference>
<feature type="region of interest" description="Disordered" evidence="1">
    <location>
        <begin position="1"/>
        <end position="28"/>
    </location>
</feature>
<dbReference type="Proteomes" id="UP000634136">
    <property type="component" value="Unassembled WGS sequence"/>
</dbReference>
<evidence type="ECO:0000313" key="2">
    <source>
        <dbReference type="EMBL" id="KAF7805159.1"/>
    </source>
</evidence>
<name>A0A834W5Q8_9FABA</name>
<dbReference type="AlphaFoldDB" id="A0A834W5Q8"/>
<comment type="caution">
    <text evidence="2">The sequence shown here is derived from an EMBL/GenBank/DDBJ whole genome shotgun (WGS) entry which is preliminary data.</text>
</comment>
<evidence type="ECO:0000313" key="3">
    <source>
        <dbReference type="Proteomes" id="UP000634136"/>
    </source>
</evidence>